<dbReference type="GO" id="GO:0010181">
    <property type="term" value="F:FMN binding"/>
    <property type="evidence" value="ECO:0007669"/>
    <property type="project" value="InterPro"/>
</dbReference>
<protein>
    <submittedName>
        <fullName evidence="2">Flavin-binding protein</fullName>
    </submittedName>
</protein>
<reference evidence="2 3" key="1">
    <citation type="submission" date="2014-04" db="EMBL/GenBank/DDBJ databases">
        <title>A comprehensive comparison of genomes of Erythrobacter spp. Strains.</title>
        <authorList>
            <person name="Zheng Q."/>
        </authorList>
    </citation>
    <scope>NUCLEOTIDE SEQUENCE [LARGE SCALE GENOMIC DNA]</scope>
    <source>
        <strain evidence="2 3">DSM 8509</strain>
    </source>
</reference>
<comment type="caution">
    <text evidence="2">The sequence shown here is derived from an EMBL/GenBank/DDBJ whole genome shotgun (WGS) entry which is preliminary data.</text>
</comment>
<evidence type="ECO:0000313" key="3">
    <source>
        <dbReference type="Proteomes" id="UP000027866"/>
    </source>
</evidence>
<dbReference type="PATRIC" id="fig|39960.10.peg.2136"/>
<dbReference type="OrthoDB" id="5120525at2"/>
<dbReference type="AlphaFoldDB" id="A0A074NL36"/>
<keyword evidence="3" id="KW-1185">Reference proteome</keyword>
<evidence type="ECO:0000259" key="1">
    <source>
        <dbReference type="Pfam" id="PF12766"/>
    </source>
</evidence>
<dbReference type="KEGG" id="elq:Ga0102493_113042"/>
<organism evidence="2 3">
    <name type="scientific">Erythrobacter litoralis</name>
    <dbReference type="NCBI Taxonomy" id="39960"/>
    <lineage>
        <taxon>Bacteria</taxon>
        <taxon>Pseudomonadati</taxon>
        <taxon>Pseudomonadota</taxon>
        <taxon>Alphaproteobacteria</taxon>
        <taxon>Sphingomonadales</taxon>
        <taxon>Erythrobacteraceae</taxon>
        <taxon>Erythrobacter/Porphyrobacter group</taxon>
        <taxon>Erythrobacter</taxon>
    </lineage>
</organism>
<sequence>MFDQLDDVLQDLTNRLVRAARDRKSPMHTPAVVSGDVDARIMVLRAFDSTAFTLRFHTDTRAPKTDAFAADPRAAVLFYDKGSKIQIRARGKASVHTDASIADEAWAKGTNFARRCYLGDGPGTPSEAPTSGLPSAFEGVEPTDDQLVAGRPNFAVLMVELASLDWLYLAHTGHVRAGFERDGRGEWRGRWLSP</sequence>
<dbReference type="Pfam" id="PF12766">
    <property type="entry name" value="Pyridox_oxase_2"/>
    <property type="match status" value="1"/>
</dbReference>
<dbReference type="RefSeq" id="WP_034900702.1">
    <property type="nucleotide sequence ID" value="NZ_CP017057.1"/>
</dbReference>
<dbReference type="EMBL" id="JMIX01000003">
    <property type="protein sequence ID" value="KEO98487.1"/>
    <property type="molecule type" value="Genomic_DNA"/>
</dbReference>
<evidence type="ECO:0000313" key="2">
    <source>
        <dbReference type="EMBL" id="KEO98487.1"/>
    </source>
</evidence>
<name>A0A074NL36_9SPHN</name>
<dbReference type="SUPFAM" id="SSF50475">
    <property type="entry name" value="FMN-binding split barrel"/>
    <property type="match status" value="1"/>
</dbReference>
<dbReference type="Gene3D" id="2.30.110.10">
    <property type="entry name" value="Electron Transport, Fmn-binding Protein, Chain A"/>
    <property type="match status" value="1"/>
</dbReference>
<dbReference type="InterPro" id="IPR012349">
    <property type="entry name" value="Split_barrel_FMN-bd"/>
</dbReference>
<feature type="domain" description="Pyridoxamine 5'-phosphate oxidase Alr4036 family FMN-binding" evidence="1">
    <location>
        <begin position="38"/>
        <end position="96"/>
    </location>
</feature>
<dbReference type="Proteomes" id="UP000027866">
    <property type="component" value="Unassembled WGS sequence"/>
</dbReference>
<gene>
    <name evidence="2" type="ORF">EH32_05075</name>
</gene>
<dbReference type="InterPro" id="IPR024624">
    <property type="entry name" value="Pyridox_Oxase_Alr4036_FMN-bd"/>
</dbReference>
<proteinExistence type="predicted"/>
<accession>A0A074NL36</accession>